<dbReference type="PANTHER" id="PTHR43685">
    <property type="entry name" value="GLYCOSYLTRANSFERASE"/>
    <property type="match status" value="1"/>
</dbReference>
<gene>
    <name evidence="4" type="ORF">GWK08_01825</name>
</gene>
<dbReference type="SUPFAM" id="SSF53448">
    <property type="entry name" value="Nucleotide-diphospho-sugar transferases"/>
    <property type="match status" value="1"/>
</dbReference>
<feature type="domain" description="Galactosyltransferase C-terminal" evidence="3">
    <location>
        <begin position="182"/>
        <end position="241"/>
    </location>
</feature>
<proteinExistence type="predicted"/>
<dbReference type="Proteomes" id="UP000468581">
    <property type="component" value="Unassembled WGS sequence"/>
</dbReference>
<organism evidence="4 5">
    <name type="scientific">Leptobacterium flavescens</name>
    <dbReference type="NCBI Taxonomy" id="472055"/>
    <lineage>
        <taxon>Bacteria</taxon>
        <taxon>Pseudomonadati</taxon>
        <taxon>Bacteroidota</taxon>
        <taxon>Flavobacteriia</taxon>
        <taxon>Flavobacteriales</taxon>
        <taxon>Flavobacteriaceae</taxon>
        <taxon>Leptobacterium</taxon>
    </lineage>
</organism>
<dbReference type="InterPro" id="IPR050834">
    <property type="entry name" value="Glycosyltransf_2"/>
</dbReference>
<name>A0A6P0UJV7_9FLAO</name>
<evidence type="ECO:0000313" key="4">
    <source>
        <dbReference type="EMBL" id="NER12168.1"/>
    </source>
</evidence>
<dbReference type="RefSeq" id="WP_163605201.1">
    <property type="nucleotide sequence ID" value="NZ_JAABOO010000001.1"/>
</dbReference>
<keyword evidence="5" id="KW-1185">Reference proteome</keyword>
<dbReference type="PANTHER" id="PTHR43685:SF2">
    <property type="entry name" value="GLYCOSYLTRANSFERASE 2-LIKE DOMAIN-CONTAINING PROTEIN"/>
    <property type="match status" value="1"/>
</dbReference>
<dbReference type="GO" id="GO:0016740">
    <property type="term" value="F:transferase activity"/>
    <property type="evidence" value="ECO:0007669"/>
    <property type="project" value="UniProtKB-KW"/>
</dbReference>
<evidence type="ECO:0000313" key="5">
    <source>
        <dbReference type="Proteomes" id="UP000468581"/>
    </source>
</evidence>
<dbReference type="EMBL" id="JAABOO010000001">
    <property type="protein sequence ID" value="NER12168.1"/>
    <property type="molecule type" value="Genomic_DNA"/>
</dbReference>
<dbReference type="CDD" id="cd00761">
    <property type="entry name" value="Glyco_tranf_GTA_type"/>
    <property type="match status" value="1"/>
</dbReference>
<dbReference type="InterPro" id="IPR027791">
    <property type="entry name" value="Galactosyl_T_C"/>
</dbReference>
<dbReference type="Gene3D" id="3.90.550.10">
    <property type="entry name" value="Spore Coat Polysaccharide Biosynthesis Protein SpsA, Chain A"/>
    <property type="match status" value="1"/>
</dbReference>
<dbReference type="InterPro" id="IPR001173">
    <property type="entry name" value="Glyco_trans_2-like"/>
</dbReference>
<comment type="caution">
    <text evidence="4">The sequence shown here is derived from an EMBL/GenBank/DDBJ whole genome shotgun (WGS) entry which is preliminary data.</text>
</comment>
<dbReference type="AlphaFoldDB" id="A0A6P0UJV7"/>
<evidence type="ECO:0000259" key="2">
    <source>
        <dbReference type="Pfam" id="PF00535"/>
    </source>
</evidence>
<keyword evidence="1 4" id="KW-0808">Transferase</keyword>
<dbReference type="Pfam" id="PF00535">
    <property type="entry name" value="Glycos_transf_2"/>
    <property type="match status" value="1"/>
</dbReference>
<reference evidence="4 5" key="1">
    <citation type="submission" date="2020-01" db="EMBL/GenBank/DDBJ databases">
        <title>Leptobacterium flavescens.</title>
        <authorList>
            <person name="Wang G."/>
        </authorList>
    </citation>
    <scope>NUCLEOTIDE SEQUENCE [LARGE SCALE GENOMIC DNA]</scope>
    <source>
        <strain evidence="4 5">KCTC 22160</strain>
    </source>
</reference>
<evidence type="ECO:0000256" key="1">
    <source>
        <dbReference type="ARBA" id="ARBA00022679"/>
    </source>
</evidence>
<protein>
    <submittedName>
        <fullName evidence="4">Glycosyltransferase</fullName>
    </submittedName>
</protein>
<accession>A0A6P0UJV7</accession>
<sequence>MKFSLVICTYMRPQSLIELLNSVEDQTVYPDEIIIVDGSRDNRTKQVLGQNNFRNLYYHMVDDKDRGLTRQRNYGIGKTADDIDVVCFLDDDIILEKTYFEELIKTYDLHKDALGVGGYIINEIKWHKVEADSYKASRGEYFYDGFKRKDGSRFVLRKRLGLDTDVPPACFPEFGHGRSVSFLPPSNKVYEVEQFMGGVSSYRKEVFDKIGFSHYFEGYGLYEDADFCFRLHKLGKQYVNTAARCEHHHHPSGRPDKFKYGKMVVLNGWYVWRVRHPNPSFKARFKWNFISWLLTAIRFLNIVTTAKPKEAFMEALGRTSGWFKLIFKKPKTANAEQV</sequence>
<dbReference type="InterPro" id="IPR029044">
    <property type="entry name" value="Nucleotide-diphossugar_trans"/>
</dbReference>
<feature type="domain" description="Glycosyltransferase 2-like" evidence="2">
    <location>
        <begin position="4"/>
        <end position="150"/>
    </location>
</feature>
<evidence type="ECO:0000259" key="3">
    <source>
        <dbReference type="Pfam" id="PF02709"/>
    </source>
</evidence>
<dbReference type="Pfam" id="PF02709">
    <property type="entry name" value="Glyco_transf_7C"/>
    <property type="match status" value="1"/>
</dbReference>